<dbReference type="GO" id="GO:0006508">
    <property type="term" value="P:proteolysis"/>
    <property type="evidence" value="ECO:0007669"/>
    <property type="project" value="UniProtKB-KW"/>
</dbReference>
<protein>
    <submittedName>
        <fullName evidence="3">Trypsin-like serine protease</fullName>
    </submittedName>
</protein>
<dbReference type="PROSITE" id="PS00135">
    <property type="entry name" value="TRYPSIN_SER"/>
    <property type="match status" value="1"/>
</dbReference>
<keyword evidence="1 3" id="KW-0645">Protease</keyword>
<keyword evidence="1" id="KW-0378">Hydrolase</keyword>
<dbReference type="PROSITE" id="PS50240">
    <property type="entry name" value="TRYPSIN_DOM"/>
    <property type="match status" value="1"/>
</dbReference>
<dbReference type="GO" id="GO:0004252">
    <property type="term" value="F:serine-type endopeptidase activity"/>
    <property type="evidence" value="ECO:0007669"/>
    <property type="project" value="InterPro"/>
</dbReference>
<dbReference type="SUPFAM" id="SSF50494">
    <property type="entry name" value="Trypsin-like serine proteases"/>
    <property type="match status" value="1"/>
</dbReference>
<dbReference type="Proteomes" id="UP000442694">
    <property type="component" value="Unassembled WGS sequence"/>
</dbReference>
<reference evidence="3 4" key="1">
    <citation type="submission" date="2019-10" db="EMBL/GenBank/DDBJ databases">
        <title>New genus of Silvanigrellaceae.</title>
        <authorList>
            <person name="Pitt A."/>
            <person name="Hahn M.W."/>
        </authorList>
    </citation>
    <scope>NUCLEOTIDE SEQUENCE [LARGE SCALE GENOMIC DNA]</scope>
    <source>
        <strain evidence="3 4">33A1-SZDP</strain>
    </source>
</reference>
<keyword evidence="1" id="KW-0720">Serine protease</keyword>
<dbReference type="InterPro" id="IPR043504">
    <property type="entry name" value="Peptidase_S1_PA_chymotrypsin"/>
</dbReference>
<organism evidence="3 4">
    <name type="scientific">Fluviispira multicolorata</name>
    <dbReference type="NCBI Taxonomy" id="2654512"/>
    <lineage>
        <taxon>Bacteria</taxon>
        <taxon>Pseudomonadati</taxon>
        <taxon>Bdellovibrionota</taxon>
        <taxon>Oligoflexia</taxon>
        <taxon>Silvanigrellales</taxon>
        <taxon>Silvanigrellaceae</taxon>
        <taxon>Fluviispira</taxon>
    </lineage>
</organism>
<dbReference type="AlphaFoldDB" id="A0A833JHD8"/>
<evidence type="ECO:0000313" key="4">
    <source>
        <dbReference type="Proteomes" id="UP000442694"/>
    </source>
</evidence>
<proteinExistence type="predicted"/>
<dbReference type="Gene3D" id="2.40.10.10">
    <property type="entry name" value="Trypsin-like serine proteases"/>
    <property type="match status" value="1"/>
</dbReference>
<evidence type="ECO:0000313" key="3">
    <source>
        <dbReference type="EMBL" id="KAB8033448.1"/>
    </source>
</evidence>
<dbReference type="InterPro" id="IPR051333">
    <property type="entry name" value="CLIP_Serine_Protease"/>
</dbReference>
<dbReference type="InterPro" id="IPR009003">
    <property type="entry name" value="Peptidase_S1_PA"/>
</dbReference>
<dbReference type="SMART" id="SM00020">
    <property type="entry name" value="Tryp_SPc"/>
    <property type="match status" value="1"/>
</dbReference>
<dbReference type="RefSeq" id="WP_152211534.1">
    <property type="nucleotide sequence ID" value="NZ_WFLN01000004.1"/>
</dbReference>
<feature type="domain" description="Peptidase S1" evidence="2">
    <location>
        <begin position="44"/>
        <end position="334"/>
    </location>
</feature>
<accession>A0A833JHD8</accession>
<dbReference type="InterPro" id="IPR018114">
    <property type="entry name" value="TRYPSIN_HIS"/>
</dbReference>
<dbReference type="InterPro" id="IPR001254">
    <property type="entry name" value="Trypsin_dom"/>
</dbReference>
<keyword evidence="4" id="KW-1185">Reference proteome</keyword>
<dbReference type="PANTHER" id="PTHR24260:SF136">
    <property type="entry name" value="GH08193P-RELATED"/>
    <property type="match status" value="1"/>
</dbReference>
<dbReference type="PANTHER" id="PTHR24260">
    <property type="match status" value="1"/>
</dbReference>
<name>A0A833JHD8_9BACT</name>
<comment type="caution">
    <text evidence="3">The sequence shown here is derived from an EMBL/GenBank/DDBJ whole genome shotgun (WGS) entry which is preliminary data.</text>
</comment>
<dbReference type="PROSITE" id="PS00134">
    <property type="entry name" value="TRYPSIN_HIS"/>
    <property type="match status" value="1"/>
</dbReference>
<sequence length="359" mass="40988">MYLNFKPLLFISIISLLSTGCQKIINKLRTEKICDSSSAFENNIYGGCEITDDIEQKFPAIKTSVYLKTSFEFGNPNSCSGNFISENIILTAAHCLVKKDYNYNEIEINKIEISNINKIYNYYFRPLSTSETFIAHPYFKIFSKYISESDENEPQKFGVDDFADIALIYSPVSASDMNAEVLSLTDYVLNDEKLFLVGYGNTVSKHDEKTYAIKKWGIAYATNEINEKINAYTFYDKNYVNWKIKDFWETNVKKYISKKYNEKSPAESFLITSGFTNENGVCPGDSGGAIFVKRDGKYVGAGITHAILNDDCSDKLSMNMKIGAYKEWILSESKKLSKNYKDNNQFSDQDKNQKITFID</sequence>
<dbReference type="PROSITE" id="PS51257">
    <property type="entry name" value="PROKAR_LIPOPROTEIN"/>
    <property type="match status" value="1"/>
</dbReference>
<dbReference type="Pfam" id="PF00089">
    <property type="entry name" value="Trypsin"/>
    <property type="match status" value="1"/>
</dbReference>
<evidence type="ECO:0000256" key="1">
    <source>
        <dbReference type="RuleBase" id="RU363034"/>
    </source>
</evidence>
<dbReference type="EMBL" id="WFLN01000004">
    <property type="protein sequence ID" value="KAB8033448.1"/>
    <property type="molecule type" value="Genomic_DNA"/>
</dbReference>
<dbReference type="InterPro" id="IPR033116">
    <property type="entry name" value="TRYPSIN_SER"/>
</dbReference>
<evidence type="ECO:0000259" key="2">
    <source>
        <dbReference type="PROSITE" id="PS50240"/>
    </source>
</evidence>
<gene>
    <name evidence="3" type="ORF">GCL57_01740</name>
</gene>